<comment type="caution">
    <text evidence="1">The sequence shown here is derived from an EMBL/GenBank/DDBJ whole genome shotgun (WGS) entry which is preliminary data.</text>
</comment>
<dbReference type="PANTHER" id="PTHR45913:SF19">
    <property type="entry name" value="LOW QUALITY PROTEIN: ZINC FINGER BED DOMAIN-CONTAINING PROTEIN 5-LIKE"/>
    <property type="match status" value="1"/>
</dbReference>
<dbReference type="EMBL" id="VUJU01016051">
    <property type="protein sequence ID" value="KAF0691092.1"/>
    <property type="molecule type" value="Genomic_DNA"/>
</dbReference>
<dbReference type="PANTHER" id="PTHR45913">
    <property type="entry name" value="EPM2A-INTERACTING PROTEIN 1"/>
    <property type="match status" value="1"/>
</dbReference>
<dbReference type="OrthoDB" id="10062525at2759"/>
<accession>A0A6G0VKF7</accession>
<protein>
    <submittedName>
        <fullName evidence="1">Zinc finger BED domain-containing protein 5-like isoform X2</fullName>
    </submittedName>
</protein>
<keyword evidence="2" id="KW-1185">Reference proteome</keyword>
<name>A0A6G0VKF7_APHCR</name>
<organism evidence="1 2">
    <name type="scientific">Aphis craccivora</name>
    <name type="common">Cowpea aphid</name>
    <dbReference type="NCBI Taxonomy" id="307492"/>
    <lineage>
        <taxon>Eukaryota</taxon>
        <taxon>Metazoa</taxon>
        <taxon>Ecdysozoa</taxon>
        <taxon>Arthropoda</taxon>
        <taxon>Hexapoda</taxon>
        <taxon>Insecta</taxon>
        <taxon>Pterygota</taxon>
        <taxon>Neoptera</taxon>
        <taxon>Paraneoptera</taxon>
        <taxon>Hemiptera</taxon>
        <taxon>Sternorrhyncha</taxon>
        <taxon>Aphidomorpha</taxon>
        <taxon>Aphidoidea</taxon>
        <taxon>Aphididae</taxon>
        <taxon>Aphidini</taxon>
        <taxon>Aphis</taxon>
        <taxon>Aphis</taxon>
    </lineage>
</organism>
<dbReference type="AlphaFoldDB" id="A0A6G0VKF7"/>
<gene>
    <name evidence="1" type="ORF">FWK35_00038570</name>
</gene>
<reference evidence="1 2" key="1">
    <citation type="submission" date="2019-08" db="EMBL/GenBank/DDBJ databases">
        <title>Whole genome of Aphis craccivora.</title>
        <authorList>
            <person name="Voronova N.V."/>
            <person name="Shulinski R.S."/>
            <person name="Bandarenka Y.V."/>
            <person name="Zhorov D.G."/>
            <person name="Warner D."/>
        </authorList>
    </citation>
    <scope>NUCLEOTIDE SEQUENCE [LARGE SCALE GENOMIC DNA]</scope>
    <source>
        <strain evidence="1">180601</strain>
        <tissue evidence="1">Whole Body</tissue>
    </source>
</reference>
<evidence type="ECO:0000313" key="1">
    <source>
        <dbReference type="EMBL" id="KAF0691092.1"/>
    </source>
</evidence>
<dbReference type="Proteomes" id="UP000478052">
    <property type="component" value="Unassembled WGS sequence"/>
</dbReference>
<proteinExistence type="predicted"/>
<sequence>MFPSIQNNINEIIPIITQHLELLEEKITKYFPAFNIEKYDWIRNSFFTTNTLFYEFTLQEEEELITLSTDRTLKIKFSEITIEEFWISIQTDFKNISEKAIKILLKFSTPYLCKYGFSTLTNIKTKKRERLTNIAEEMRVALSHRRLYIENVCNSYQTQLLH</sequence>
<evidence type="ECO:0000313" key="2">
    <source>
        <dbReference type="Proteomes" id="UP000478052"/>
    </source>
</evidence>